<evidence type="ECO:0000313" key="2">
    <source>
        <dbReference type="Proteomes" id="UP001461498"/>
    </source>
</evidence>
<reference evidence="1 2" key="1">
    <citation type="submission" date="2022-12" db="EMBL/GenBank/DDBJ databases">
        <title>Chromosome-level genome assembly of true bugs.</title>
        <authorList>
            <person name="Ma L."/>
            <person name="Li H."/>
        </authorList>
    </citation>
    <scope>NUCLEOTIDE SEQUENCE [LARGE SCALE GENOMIC DNA]</scope>
    <source>
        <strain evidence="1">Lab_2022b</strain>
    </source>
</reference>
<proteinExistence type="predicted"/>
<protein>
    <submittedName>
        <fullName evidence="1">Uncharacterized protein</fullName>
    </submittedName>
</protein>
<dbReference type="AlphaFoldDB" id="A0AAW1DDX0"/>
<dbReference type="EMBL" id="JAPXFL010000003">
    <property type="protein sequence ID" value="KAK9508622.1"/>
    <property type="molecule type" value="Genomic_DNA"/>
</dbReference>
<evidence type="ECO:0000313" key="1">
    <source>
        <dbReference type="EMBL" id="KAK9508622.1"/>
    </source>
</evidence>
<keyword evidence="2" id="KW-1185">Reference proteome</keyword>
<organism evidence="1 2">
    <name type="scientific">Rhynocoris fuscipes</name>
    <dbReference type="NCBI Taxonomy" id="488301"/>
    <lineage>
        <taxon>Eukaryota</taxon>
        <taxon>Metazoa</taxon>
        <taxon>Ecdysozoa</taxon>
        <taxon>Arthropoda</taxon>
        <taxon>Hexapoda</taxon>
        <taxon>Insecta</taxon>
        <taxon>Pterygota</taxon>
        <taxon>Neoptera</taxon>
        <taxon>Paraneoptera</taxon>
        <taxon>Hemiptera</taxon>
        <taxon>Heteroptera</taxon>
        <taxon>Panheteroptera</taxon>
        <taxon>Cimicomorpha</taxon>
        <taxon>Reduviidae</taxon>
        <taxon>Harpactorinae</taxon>
        <taxon>Harpactorini</taxon>
        <taxon>Rhynocoris</taxon>
    </lineage>
</organism>
<comment type="caution">
    <text evidence="1">The sequence shown here is derived from an EMBL/GenBank/DDBJ whole genome shotgun (WGS) entry which is preliminary data.</text>
</comment>
<gene>
    <name evidence="1" type="ORF">O3M35_006143</name>
</gene>
<dbReference type="Proteomes" id="UP001461498">
    <property type="component" value="Unassembled WGS sequence"/>
</dbReference>
<name>A0AAW1DDX0_9HEMI</name>
<sequence length="52" mass="6181">MCWPHQIFFSFYNNKYDFFNDSPSKITVFVMPKGIWTPLKTSVATPDNHILR</sequence>
<accession>A0AAW1DDX0</accession>